<accession>V4AAK0</accession>
<dbReference type="RefSeq" id="XP_009055423.1">
    <property type="nucleotide sequence ID" value="XM_009057175.1"/>
</dbReference>
<feature type="chain" id="PRO_5004716994" evidence="2">
    <location>
        <begin position="23"/>
        <end position="109"/>
    </location>
</feature>
<evidence type="ECO:0000313" key="4">
    <source>
        <dbReference type="Proteomes" id="UP000030746"/>
    </source>
</evidence>
<keyword evidence="1" id="KW-1133">Transmembrane helix</keyword>
<dbReference type="Proteomes" id="UP000030746">
    <property type="component" value="Unassembled WGS sequence"/>
</dbReference>
<name>V4AAK0_LOTGI</name>
<feature type="transmembrane region" description="Helical" evidence="1">
    <location>
        <begin position="81"/>
        <end position="105"/>
    </location>
</feature>
<dbReference type="HOGENOM" id="CLU_2186918_0_0_1"/>
<dbReference type="GeneID" id="20235916"/>
<gene>
    <name evidence="3" type="ORF">LOTGIDRAFT_153268</name>
</gene>
<dbReference type="EMBL" id="KB201890">
    <property type="protein sequence ID" value="ESO93797.1"/>
    <property type="molecule type" value="Genomic_DNA"/>
</dbReference>
<feature type="signal peptide" evidence="2">
    <location>
        <begin position="1"/>
        <end position="22"/>
    </location>
</feature>
<dbReference type="KEGG" id="lgi:LOTGIDRAFT_153268"/>
<dbReference type="CTD" id="20235916"/>
<proteinExistence type="predicted"/>
<organism evidence="3 4">
    <name type="scientific">Lottia gigantea</name>
    <name type="common">Giant owl limpet</name>
    <dbReference type="NCBI Taxonomy" id="225164"/>
    <lineage>
        <taxon>Eukaryota</taxon>
        <taxon>Metazoa</taxon>
        <taxon>Spiralia</taxon>
        <taxon>Lophotrochozoa</taxon>
        <taxon>Mollusca</taxon>
        <taxon>Gastropoda</taxon>
        <taxon>Patellogastropoda</taxon>
        <taxon>Lottioidea</taxon>
        <taxon>Lottiidae</taxon>
        <taxon>Lottia</taxon>
    </lineage>
</organism>
<keyword evidence="1" id="KW-0812">Transmembrane</keyword>
<keyword evidence="4" id="KW-1185">Reference proteome</keyword>
<reference evidence="3 4" key="1">
    <citation type="journal article" date="2013" name="Nature">
        <title>Insights into bilaterian evolution from three spiralian genomes.</title>
        <authorList>
            <person name="Simakov O."/>
            <person name="Marletaz F."/>
            <person name="Cho S.J."/>
            <person name="Edsinger-Gonzales E."/>
            <person name="Havlak P."/>
            <person name="Hellsten U."/>
            <person name="Kuo D.H."/>
            <person name="Larsson T."/>
            <person name="Lv J."/>
            <person name="Arendt D."/>
            <person name="Savage R."/>
            <person name="Osoegawa K."/>
            <person name="de Jong P."/>
            <person name="Grimwood J."/>
            <person name="Chapman J.A."/>
            <person name="Shapiro H."/>
            <person name="Aerts A."/>
            <person name="Otillar R.P."/>
            <person name="Terry A.Y."/>
            <person name="Boore J.L."/>
            <person name="Grigoriev I.V."/>
            <person name="Lindberg D.R."/>
            <person name="Seaver E.C."/>
            <person name="Weisblat D.A."/>
            <person name="Putnam N.H."/>
            <person name="Rokhsar D.S."/>
        </authorList>
    </citation>
    <scope>NUCLEOTIDE SEQUENCE [LARGE SCALE GENOMIC DNA]</scope>
</reference>
<keyword evidence="2" id="KW-0732">Signal</keyword>
<keyword evidence="1" id="KW-0472">Membrane</keyword>
<dbReference type="AlphaFoldDB" id="V4AAK0"/>
<evidence type="ECO:0000256" key="2">
    <source>
        <dbReference type="SAM" id="SignalP"/>
    </source>
</evidence>
<evidence type="ECO:0000256" key="1">
    <source>
        <dbReference type="SAM" id="Phobius"/>
    </source>
</evidence>
<protein>
    <submittedName>
        <fullName evidence="3">Uncharacterized protein</fullName>
    </submittedName>
</protein>
<sequence length="109" mass="11946">MKTCIVLTVLIVISSVLQTCNGNCVEREREECKTIYTREIEDAGENIVELCQSIDSYQHCVERALCTVPYDMGSVIIKGEVAYKCGAAGITINVAVLLLTVFVALKNIT</sequence>
<evidence type="ECO:0000313" key="3">
    <source>
        <dbReference type="EMBL" id="ESO93797.1"/>
    </source>
</evidence>